<evidence type="ECO:0000313" key="1">
    <source>
        <dbReference type="EMBL" id="KAJ9074924.1"/>
    </source>
</evidence>
<gene>
    <name evidence="1" type="ORF">DSO57_1001397</name>
</gene>
<sequence length="169" mass="19331">MSIPKFLYFTPVGALRAIAVLHFTFYSVVSGFAVSYSFDRLAFIPFLATIACAYLLRDSFQVRILLFKANLQETPKHTRIVVAMFFGELVVLSVCAAVFCGAVFGVRYSDCPKNGSYREWYCYPGVNQLNVAFYVVCMIIVYFLVRVLVVYYLCIEIAWYVYLLQCCLN</sequence>
<reference evidence="1" key="1">
    <citation type="submission" date="2022-04" db="EMBL/GenBank/DDBJ databases">
        <title>Genome of the entomopathogenic fungus Entomophthora muscae.</title>
        <authorList>
            <person name="Elya C."/>
            <person name="Lovett B.R."/>
            <person name="Lee E."/>
            <person name="Macias A.M."/>
            <person name="Hajek A.E."/>
            <person name="De Bivort B.L."/>
            <person name="Kasson M.T."/>
            <person name="De Fine Licht H.H."/>
            <person name="Stajich J.E."/>
        </authorList>
    </citation>
    <scope>NUCLEOTIDE SEQUENCE</scope>
    <source>
        <strain evidence="1">Berkeley</strain>
    </source>
</reference>
<organism evidence="1 2">
    <name type="scientific">Entomophthora muscae</name>
    <dbReference type="NCBI Taxonomy" id="34485"/>
    <lineage>
        <taxon>Eukaryota</taxon>
        <taxon>Fungi</taxon>
        <taxon>Fungi incertae sedis</taxon>
        <taxon>Zoopagomycota</taxon>
        <taxon>Entomophthoromycotina</taxon>
        <taxon>Entomophthoromycetes</taxon>
        <taxon>Entomophthorales</taxon>
        <taxon>Entomophthoraceae</taxon>
        <taxon>Entomophthora</taxon>
    </lineage>
</organism>
<keyword evidence="2" id="KW-1185">Reference proteome</keyword>
<dbReference type="Proteomes" id="UP001165960">
    <property type="component" value="Unassembled WGS sequence"/>
</dbReference>
<protein>
    <submittedName>
        <fullName evidence="1">Uncharacterized protein</fullName>
    </submittedName>
</protein>
<comment type="caution">
    <text evidence="1">The sequence shown here is derived from an EMBL/GenBank/DDBJ whole genome shotgun (WGS) entry which is preliminary data.</text>
</comment>
<evidence type="ECO:0000313" key="2">
    <source>
        <dbReference type="Proteomes" id="UP001165960"/>
    </source>
</evidence>
<name>A0ACC2TJZ8_9FUNG</name>
<proteinExistence type="predicted"/>
<dbReference type="EMBL" id="QTSX02002843">
    <property type="protein sequence ID" value="KAJ9074924.1"/>
    <property type="molecule type" value="Genomic_DNA"/>
</dbReference>
<accession>A0ACC2TJZ8</accession>